<gene>
    <name evidence="3" type="ORF">ABVK25_000635</name>
</gene>
<feature type="compositionally biased region" description="Pro residues" evidence="1">
    <location>
        <begin position="342"/>
        <end position="351"/>
    </location>
</feature>
<keyword evidence="4" id="KW-1185">Reference proteome</keyword>
<feature type="compositionally biased region" description="Polar residues" evidence="1">
    <location>
        <begin position="148"/>
        <end position="162"/>
    </location>
</feature>
<evidence type="ECO:0000256" key="1">
    <source>
        <dbReference type="SAM" id="MobiDB-lite"/>
    </source>
</evidence>
<feature type="region of interest" description="Disordered" evidence="1">
    <location>
        <begin position="148"/>
        <end position="194"/>
    </location>
</feature>
<dbReference type="Proteomes" id="UP001590951">
    <property type="component" value="Unassembled WGS sequence"/>
</dbReference>
<dbReference type="EMBL" id="JBHFEH010000001">
    <property type="protein sequence ID" value="KAL2059343.1"/>
    <property type="molecule type" value="Genomic_DNA"/>
</dbReference>
<evidence type="ECO:0000259" key="2">
    <source>
        <dbReference type="Pfam" id="PF25545"/>
    </source>
</evidence>
<sequence length="551" mass="61369">MALLSSSRLLSMPPNTRSTTGRPPARKNNPRVIRKVKKPAHSQRKTRSPAVCSADTLAANPAPPFAASPPLTDPRRTRRQKRRQDSQDDQSDERLRHNLQFVSGSGQSLSDHASENPTTKPLQDNCQFASGLNYPVTEKNLATLDWLTRSTPSDNMEQTFTTPEKVGRKRPSSRQSTAADFTQGTTSAQSSKGSNTYSHYRWVILDKARVYVCSTPPPENIRTRIDTVVQRETSETRKQELATIAEQLCYEVIAVLSGARREDDSVEPIHYALSSMDEDQKFEIPRKIDWDVSLKPEIPHFYWSVPFPGRSNESAGEPVDSSSKRKQAEDTSSSLERLQSTMPPPPSPLPPSRQVNSILKTPRPDITVGLRHATVVEAITAQGVNSVDADIFLKFLQERQTLCSDPSQQSIPIRFPMLVVEGKSYSTGKFVFEAQNQAAVSGSCMLNMQHKLAQLAEPFAAATCEKREPLAFSVCTEGPHMELWVHYTTSTDGMRNYNMNILQTCHASLLDGVVEFLVVVDRVLSWARSEFVEDVAKQLACVECATRQHGT</sequence>
<proteinExistence type="predicted"/>
<feature type="region of interest" description="Disordered" evidence="1">
    <location>
        <begin position="1"/>
        <end position="126"/>
    </location>
</feature>
<feature type="compositionally biased region" description="Polar residues" evidence="1">
    <location>
        <begin position="330"/>
        <end position="341"/>
    </location>
</feature>
<feature type="compositionally biased region" description="Polar residues" evidence="1">
    <location>
        <begin position="173"/>
        <end position="194"/>
    </location>
</feature>
<protein>
    <recommendedName>
        <fullName evidence="2">DUF7924 domain-containing protein</fullName>
    </recommendedName>
</protein>
<name>A0ABR4BNN9_9LECA</name>
<dbReference type="InterPro" id="IPR057684">
    <property type="entry name" value="DUF7924"/>
</dbReference>
<evidence type="ECO:0000313" key="4">
    <source>
        <dbReference type="Proteomes" id="UP001590951"/>
    </source>
</evidence>
<feature type="domain" description="DUF7924" evidence="2">
    <location>
        <begin position="354"/>
        <end position="526"/>
    </location>
</feature>
<reference evidence="3 4" key="1">
    <citation type="submission" date="2024-09" db="EMBL/GenBank/DDBJ databases">
        <title>Rethinking Asexuality: The Enigmatic Case of Functional Sexual Genes in Lepraria (Stereocaulaceae).</title>
        <authorList>
            <person name="Doellman M."/>
            <person name="Sun Y."/>
            <person name="Barcenas-Pena A."/>
            <person name="Lumbsch H.T."/>
            <person name="Grewe F."/>
        </authorList>
    </citation>
    <scope>NUCLEOTIDE SEQUENCE [LARGE SCALE GENOMIC DNA]</scope>
    <source>
        <strain evidence="3 4">Grewe 0041</strain>
    </source>
</reference>
<comment type="caution">
    <text evidence="3">The sequence shown here is derived from an EMBL/GenBank/DDBJ whole genome shotgun (WGS) entry which is preliminary data.</text>
</comment>
<evidence type="ECO:0000313" key="3">
    <source>
        <dbReference type="EMBL" id="KAL2059343.1"/>
    </source>
</evidence>
<feature type="compositionally biased region" description="Basic residues" evidence="1">
    <location>
        <begin position="24"/>
        <end position="47"/>
    </location>
</feature>
<feature type="compositionally biased region" description="Polar residues" evidence="1">
    <location>
        <begin position="100"/>
        <end position="126"/>
    </location>
</feature>
<accession>A0ABR4BNN9</accession>
<organism evidence="3 4">
    <name type="scientific">Lepraria finkii</name>
    <dbReference type="NCBI Taxonomy" id="1340010"/>
    <lineage>
        <taxon>Eukaryota</taxon>
        <taxon>Fungi</taxon>
        <taxon>Dikarya</taxon>
        <taxon>Ascomycota</taxon>
        <taxon>Pezizomycotina</taxon>
        <taxon>Lecanoromycetes</taxon>
        <taxon>OSLEUM clade</taxon>
        <taxon>Lecanoromycetidae</taxon>
        <taxon>Lecanorales</taxon>
        <taxon>Lecanorineae</taxon>
        <taxon>Stereocaulaceae</taxon>
        <taxon>Lepraria</taxon>
    </lineage>
</organism>
<dbReference type="Pfam" id="PF25545">
    <property type="entry name" value="DUF7924"/>
    <property type="match status" value="1"/>
</dbReference>
<feature type="compositionally biased region" description="Low complexity" evidence="1">
    <location>
        <begin position="1"/>
        <end position="11"/>
    </location>
</feature>
<feature type="region of interest" description="Disordered" evidence="1">
    <location>
        <begin position="309"/>
        <end position="357"/>
    </location>
</feature>